<dbReference type="Pfam" id="PF03392">
    <property type="entry name" value="OS-D"/>
    <property type="match status" value="1"/>
</dbReference>
<dbReference type="EMBL" id="KR733586">
    <property type="protein sequence ID" value="AKI84398.1"/>
    <property type="molecule type" value="mRNA"/>
</dbReference>
<protein>
    <submittedName>
        <fullName evidence="2">CSP15</fullName>
    </submittedName>
</protein>
<evidence type="ECO:0000313" key="2">
    <source>
        <dbReference type="EMBL" id="AKI84398.1"/>
    </source>
</evidence>
<accession>A0A0G2YKN1</accession>
<dbReference type="SUPFAM" id="SSF100910">
    <property type="entry name" value="Chemosensory protein Csp2"/>
    <property type="match status" value="1"/>
</dbReference>
<proteinExistence type="evidence at transcript level"/>
<organism evidence="2">
    <name type="scientific">Holotrichia parallela</name>
    <name type="common">Dark black chafer beetle</name>
    <name type="synonym">Pedinotrichia parallela</name>
    <dbReference type="NCBI Taxonomy" id="93412"/>
    <lineage>
        <taxon>Eukaryota</taxon>
        <taxon>Metazoa</taxon>
        <taxon>Ecdysozoa</taxon>
        <taxon>Arthropoda</taxon>
        <taxon>Hexapoda</taxon>
        <taxon>Insecta</taxon>
        <taxon>Pterygota</taxon>
        <taxon>Neoptera</taxon>
        <taxon>Endopterygota</taxon>
        <taxon>Coleoptera</taxon>
        <taxon>Polyphaga</taxon>
        <taxon>Scarabaeiformia</taxon>
        <taxon>Scarabaeidae</taxon>
        <taxon>Melolonthinae</taxon>
        <taxon>Holotrichia</taxon>
    </lineage>
</organism>
<dbReference type="InterPro" id="IPR036682">
    <property type="entry name" value="OS_D_A10/PebIII_sf"/>
</dbReference>
<dbReference type="Gene3D" id="1.10.2080.10">
    <property type="entry name" value="Insect odorant-binding protein A10/Ejaculatory bulb-specific protein 3"/>
    <property type="match status" value="1"/>
</dbReference>
<evidence type="ECO:0000256" key="1">
    <source>
        <dbReference type="SAM" id="SignalP"/>
    </source>
</evidence>
<sequence>MYKFLITICTLLITAKALAGETYSTEFDHINYKEVLANKRLVASYCNCLLEKGTCTAPAEYLKKILPEALETDCEKCTDKQRDLIPALVKVILTTEDNDCFRQLEQKFDPTGEYRQKYKALLRK</sequence>
<name>A0A0G2YKN1_HOLPA</name>
<dbReference type="PANTHER" id="PTHR11257:SF12">
    <property type="entry name" value="EJACULATORY BULB-SPECIFIC PROTEIN 3-RELATED"/>
    <property type="match status" value="1"/>
</dbReference>
<dbReference type="PANTHER" id="PTHR11257">
    <property type="entry name" value="CHEMOSENSORY PROTEIN-RELATED"/>
    <property type="match status" value="1"/>
</dbReference>
<reference evidence="2" key="2">
    <citation type="submission" date="2015-05" db="EMBL/GenBank/DDBJ databases">
        <authorList>
            <person name="Ju Q."/>
            <person name="Li X."/>
            <person name="Jiang X.J."/>
            <person name="Qu M.J."/>
        </authorList>
    </citation>
    <scope>NUCLEOTIDE SEQUENCE</scope>
</reference>
<feature type="signal peptide" evidence="1">
    <location>
        <begin position="1"/>
        <end position="19"/>
    </location>
</feature>
<dbReference type="AlphaFoldDB" id="A0A0G2YKN1"/>
<dbReference type="InterPro" id="IPR005055">
    <property type="entry name" value="A10/PebIII"/>
</dbReference>
<keyword evidence="1" id="KW-0732">Signal</keyword>
<feature type="chain" id="PRO_5005182739" evidence="1">
    <location>
        <begin position="20"/>
        <end position="124"/>
    </location>
</feature>
<reference evidence="2" key="1">
    <citation type="journal article" date="2014" name="Arch. Insect Biochem. Physiol.">
        <title>Transcriptome and tissue-specific expression analysis of Obp and Csp genes in the dark black chafer.</title>
        <authorList>
            <person name="Ju Q."/>
            <person name="Li X."/>
            <person name="Jiang X.J."/>
            <person name="Qu M.J."/>
            <person name="Guo X.Q."/>
            <person name="Han Z.J."/>
            <person name="Li F."/>
        </authorList>
    </citation>
    <scope>NUCLEOTIDE SEQUENCE</scope>
</reference>